<dbReference type="GO" id="GO:0016787">
    <property type="term" value="F:hydrolase activity"/>
    <property type="evidence" value="ECO:0007669"/>
    <property type="project" value="UniProtKB-KW"/>
</dbReference>
<keyword evidence="1" id="KW-0378">Hydrolase</keyword>
<evidence type="ECO:0000259" key="2">
    <source>
        <dbReference type="Pfam" id="PF09588"/>
    </source>
</evidence>
<dbReference type="InterPro" id="IPR011604">
    <property type="entry name" value="PDDEXK-like_dom_sf"/>
</dbReference>
<dbReference type="InterPro" id="IPR019080">
    <property type="entry name" value="YqaJ_viral_recombinase"/>
</dbReference>
<name>A0A2K4ZBH3_9FIRM</name>
<evidence type="ECO:0000313" key="4">
    <source>
        <dbReference type="Proteomes" id="UP000236311"/>
    </source>
</evidence>
<feature type="domain" description="YqaJ viral recombinase" evidence="2">
    <location>
        <begin position="26"/>
        <end position="168"/>
    </location>
</feature>
<dbReference type="InterPro" id="IPR051703">
    <property type="entry name" value="NF-kappa-B_Signaling_Reg"/>
</dbReference>
<keyword evidence="4" id="KW-1185">Reference proteome</keyword>
<proteinExistence type="predicted"/>
<gene>
    <name evidence="3" type="ORF">AMURIS_00517</name>
</gene>
<dbReference type="Gene3D" id="3.90.320.10">
    <property type="match status" value="1"/>
</dbReference>
<dbReference type="PANTHER" id="PTHR46609:SF6">
    <property type="entry name" value="EXONUCLEASE, PHAGE-TYPE_RECB, C-TERMINAL DOMAIN-CONTAINING PROTEIN-RELATED"/>
    <property type="match status" value="1"/>
</dbReference>
<dbReference type="OrthoDB" id="46225at2"/>
<reference evidence="3 4" key="1">
    <citation type="submission" date="2018-01" db="EMBL/GenBank/DDBJ databases">
        <authorList>
            <person name="Gaut B.S."/>
            <person name="Morton B.R."/>
            <person name="Clegg M.T."/>
            <person name="Duvall M.R."/>
        </authorList>
    </citation>
    <scope>NUCLEOTIDE SEQUENCE [LARGE SCALE GENOMIC DNA]</scope>
    <source>
        <strain evidence="3">GP69</strain>
    </source>
</reference>
<dbReference type="RefSeq" id="WP_103237917.1">
    <property type="nucleotide sequence ID" value="NZ_JANJZD010000002.1"/>
</dbReference>
<dbReference type="PANTHER" id="PTHR46609">
    <property type="entry name" value="EXONUCLEASE, PHAGE-TYPE/RECB, C-TERMINAL DOMAIN-CONTAINING PROTEIN"/>
    <property type="match status" value="1"/>
</dbReference>
<dbReference type="NCBIfam" id="TIGR03033">
    <property type="entry name" value="phage_rel_nuc"/>
    <property type="match status" value="1"/>
</dbReference>
<protein>
    <submittedName>
        <fullName evidence="3">YqaJ-like viral recombinase domain protein</fullName>
    </submittedName>
</protein>
<dbReference type="Pfam" id="PF09588">
    <property type="entry name" value="YqaJ"/>
    <property type="match status" value="1"/>
</dbReference>
<dbReference type="Proteomes" id="UP000236311">
    <property type="component" value="Unassembled WGS sequence"/>
</dbReference>
<dbReference type="InterPro" id="IPR017482">
    <property type="entry name" value="Lambda-type_endonuclease"/>
</dbReference>
<dbReference type="EMBL" id="OFSM01000002">
    <property type="protein sequence ID" value="SOY27812.1"/>
    <property type="molecule type" value="Genomic_DNA"/>
</dbReference>
<dbReference type="InterPro" id="IPR011335">
    <property type="entry name" value="Restrct_endonuc-II-like"/>
</dbReference>
<evidence type="ECO:0000256" key="1">
    <source>
        <dbReference type="ARBA" id="ARBA00022801"/>
    </source>
</evidence>
<organism evidence="3 4">
    <name type="scientific">Acetatifactor muris</name>
    <dbReference type="NCBI Taxonomy" id="879566"/>
    <lineage>
        <taxon>Bacteria</taxon>
        <taxon>Bacillati</taxon>
        <taxon>Bacillota</taxon>
        <taxon>Clostridia</taxon>
        <taxon>Lachnospirales</taxon>
        <taxon>Lachnospiraceae</taxon>
        <taxon>Acetatifactor</taxon>
    </lineage>
</organism>
<sequence>MPDTNMERERHSPLVLVDTEDLTREEWLDWRRRGIGGSDVSAIIGISPFRTARDIYYDKVGIAAVEENEGNWVAMEMGHLLEDLVAKIFERKTGLKIYQVKKMFRHPLYPFMLADVDYFITMTDGTKAVLEIKTTNYNAKDHWWKDGRETVPVHYEAQGRHYMAVMDMDRVFFCCLYGNTEDEVIIRELRRDMAYEEEMIFLEQEFWNSHVQKQIPPPYLEDGDVILASARQYCGRADKDAGAIVLNGTMPSTLMRYMQLQEQKKQSDKYSKKLEADIQRLKAILAAEMGTSCTAICDMDGSRYTLTYNPVRKMVVDKDNLARLKLQYPEIYEQFVTVSEFRTFHVKVSAVDAA</sequence>
<accession>A0A2K4ZBH3</accession>
<dbReference type="AlphaFoldDB" id="A0A2K4ZBH3"/>
<evidence type="ECO:0000313" key="3">
    <source>
        <dbReference type="EMBL" id="SOY27812.1"/>
    </source>
</evidence>
<dbReference type="SUPFAM" id="SSF52980">
    <property type="entry name" value="Restriction endonuclease-like"/>
    <property type="match status" value="1"/>
</dbReference>